<evidence type="ECO:0000256" key="1">
    <source>
        <dbReference type="ARBA" id="ARBA00009437"/>
    </source>
</evidence>
<dbReference type="PANTHER" id="PTHR30126:SF39">
    <property type="entry name" value="HTH-TYPE TRANSCRIPTIONAL REGULATOR CYSL"/>
    <property type="match status" value="1"/>
</dbReference>
<dbReference type="Proteomes" id="UP000254879">
    <property type="component" value="Unassembled WGS sequence"/>
</dbReference>
<dbReference type="InterPro" id="IPR036390">
    <property type="entry name" value="WH_DNA-bd_sf"/>
</dbReference>
<reference evidence="5 6" key="1">
    <citation type="submission" date="2018-06" db="EMBL/GenBank/DDBJ databases">
        <authorList>
            <consortium name="Pathogen Informatics"/>
            <person name="Doyle S."/>
        </authorList>
    </citation>
    <scope>NUCLEOTIDE SEQUENCE [LARGE SCALE GENOMIC DNA]</scope>
    <source>
        <strain evidence="6">NCTC 10815</strain>
    </source>
</reference>
<evidence type="ECO:0000256" key="2">
    <source>
        <dbReference type="ARBA" id="ARBA00023015"/>
    </source>
</evidence>
<dbReference type="InterPro" id="IPR005119">
    <property type="entry name" value="LysR_subst-bd"/>
</dbReference>
<dbReference type="GO" id="GO:0000976">
    <property type="term" value="F:transcription cis-regulatory region binding"/>
    <property type="evidence" value="ECO:0007669"/>
    <property type="project" value="TreeGrafter"/>
</dbReference>
<dbReference type="PANTHER" id="PTHR30126">
    <property type="entry name" value="HTH-TYPE TRANSCRIPTIONAL REGULATOR"/>
    <property type="match status" value="1"/>
</dbReference>
<dbReference type="InterPro" id="IPR036388">
    <property type="entry name" value="WH-like_DNA-bd_sf"/>
</dbReference>
<dbReference type="Pfam" id="PF00126">
    <property type="entry name" value="HTH_1"/>
    <property type="match status" value="1"/>
</dbReference>
<sequence length="294" mass="33057">MEHLLTVFIAVTEHGSFTKAGSYLHLTQPTVTASIKQLERKYNAVLLDRTNKYVRLTKSGEVVYHYAKKMQQYQIKMENVLADMHQNAAGTVTIGASYTYGEYMLPAVIAKLRATYPNITPVITIQNSENILDLLAHNQLDIGIIEKKLTNDVLTIQPFQNDELVCVFPADHPALQKNPLLPADLTKEDWIIREEGSGTREMQMAFLEREAIRLEKTPLVFSSTQPIKEAIKLGLGISLLSRLSIQAELASGEFLMIQDPAFTISRSFSLVKNKNDYPLKITELVEAIIYSMAN</sequence>
<dbReference type="SUPFAM" id="SSF53850">
    <property type="entry name" value="Periplasmic binding protein-like II"/>
    <property type="match status" value="1"/>
</dbReference>
<dbReference type="RefSeq" id="WP_036107741.1">
    <property type="nucleotide sequence ID" value="NZ_JBHLUC010000029.1"/>
</dbReference>
<dbReference type="FunFam" id="1.10.10.10:FF:000001">
    <property type="entry name" value="LysR family transcriptional regulator"/>
    <property type="match status" value="1"/>
</dbReference>
<evidence type="ECO:0000313" key="6">
    <source>
        <dbReference type="Proteomes" id="UP000254879"/>
    </source>
</evidence>
<comment type="similarity">
    <text evidence="1">Belongs to the LysR transcriptional regulatory family.</text>
</comment>
<dbReference type="PRINTS" id="PR00039">
    <property type="entry name" value="HTHLYSR"/>
</dbReference>
<evidence type="ECO:0000313" key="5">
    <source>
        <dbReference type="EMBL" id="STY45191.1"/>
    </source>
</evidence>
<accession>A0A378MFX3</accession>
<dbReference type="Gene3D" id="1.10.10.10">
    <property type="entry name" value="Winged helix-like DNA-binding domain superfamily/Winged helix DNA-binding domain"/>
    <property type="match status" value="1"/>
</dbReference>
<dbReference type="Gene3D" id="3.40.190.10">
    <property type="entry name" value="Periplasmic binding protein-like II"/>
    <property type="match status" value="2"/>
</dbReference>
<dbReference type="EMBL" id="UGPG01000001">
    <property type="protein sequence ID" value="STY45191.1"/>
    <property type="molecule type" value="Genomic_DNA"/>
</dbReference>
<protein>
    <submittedName>
        <fullName evidence="5">CysJI operon transcriptional activator</fullName>
    </submittedName>
</protein>
<dbReference type="Pfam" id="PF03466">
    <property type="entry name" value="LysR_substrate"/>
    <property type="match status" value="1"/>
</dbReference>
<evidence type="ECO:0000256" key="3">
    <source>
        <dbReference type="ARBA" id="ARBA00023125"/>
    </source>
</evidence>
<dbReference type="SUPFAM" id="SSF46785">
    <property type="entry name" value="Winged helix' DNA-binding domain"/>
    <property type="match status" value="1"/>
</dbReference>
<dbReference type="InterPro" id="IPR000847">
    <property type="entry name" value="LysR_HTH_N"/>
</dbReference>
<keyword evidence="3" id="KW-0238">DNA-binding</keyword>
<proteinExistence type="inferred from homology"/>
<gene>
    <name evidence="5" type="primary">cysL_2</name>
    <name evidence="5" type="ORF">NCTC10815_02566</name>
</gene>
<dbReference type="AlphaFoldDB" id="A0A378MFX3"/>
<evidence type="ECO:0000256" key="4">
    <source>
        <dbReference type="ARBA" id="ARBA00023163"/>
    </source>
</evidence>
<dbReference type="PROSITE" id="PS50931">
    <property type="entry name" value="HTH_LYSR"/>
    <property type="match status" value="1"/>
</dbReference>
<keyword evidence="4" id="KW-0804">Transcription</keyword>
<keyword evidence="2" id="KW-0805">Transcription regulation</keyword>
<dbReference type="GO" id="GO:0003700">
    <property type="term" value="F:DNA-binding transcription factor activity"/>
    <property type="evidence" value="ECO:0007669"/>
    <property type="project" value="InterPro"/>
</dbReference>
<name>A0A378MFX3_LISGR</name>
<organism evidence="5 6">
    <name type="scientific">Listeria grayi</name>
    <name type="common">Listeria murrayi</name>
    <dbReference type="NCBI Taxonomy" id="1641"/>
    <lineage>
        <taxon>Bacteria</taxon>
        <taxon>Bacillati</taxon>
        <taxon>Bacillota</taxon>
        <taxon>Bacilli</taxon>
        <taxon>Bacillales</taxon>
        <taxon>Listeriaceae</taxon>
        <taxon>Listeria</taxon>
    </lineage>
</organism>